<evidence type="ECO:0000256" key="1">
    <source>
        <dbReference type="ARBA" id="ARBA00023002"/>
    </source>
</evidence>
<name>A0A5D0ML46_9BACT</name>
<dbReference type="Gene3D" id="3.40.50.920">
    <property type="match status" value="1"/>
</dbReference>
<feature type="domain" description="Pyruvate:ferredoxin oxidoreductase core" evidence="3">
    <location>
        <begin position="273"/>
        <end position="368"/>
    </location>
</feature>
<evidence type="ECO:0000313" key="4">
    <source>
        <dbReference type="EMBL" id="TYB32160.1"/>
    </source>
</evidence>
<comment type="caution">
    <text evidence="4">The sequence shown here is derived from an EMBL/GenBank/DDBJ whole genome shotgun (WGS) entry which is preliminary data.</text>
</comment>
<dbReference type="PANTHER" id="PTHR43088">
    <property type="entry name" value="SUBUNIT OF PYRUVATE:FLAVODOXIN OXIDOREDUCTASE-RELATED"/>
    <property type="match status" value="1"/>
</dbReference>
<dbReference type="Gene3D" id="3.40.50.970">
    <property type="match status" value="1"/>
</dbReference>
<dbReference type="InterPro" id="IPR009014">
    <property type="entry name" value="Transketo_C/PFOR_II"/>
</dbReference>
<dbReference type="SUPFAM" id="SSF52922">
    <property type="entry name" value="TK C-terminal domain-like"/>
    <property type="match status" value="1"/>
</dbReference>
<dbReference type="CDD" id="cd07034">
    <property type="entry name" value="TPP_PYR_PFOR_IOR-alpha_like"/>
    <property type="match status" value="1"/>
</dbReference>
<dbReference type="InterPro" id="IPR052368">
    <property type="entry name" value="2-oxoacid_oxidoreductase"/>
</dbReference>
<sequence>MEKVKFLEGNTACALGAVRAGLKFFGGYPITPSSEVAEVCSEELPKAGGRFIQMEDEIASIASIIGASLAGSKAMTATSGPGFSLMQEALGMAVMGEVPIVIVSVMRGGPSTGHPTGPSQGDLMQARWGTHGDHPIIAIYPESVNEVYYEIIRAFNLAEKYRQPVVFLMDEVLGHMKESVFINEDKIETVERRKIEMDQKKYNPFLTENDIPLTANYGEGYRFHVTGLYHDETGFPDVSSENIQKTMDRMYRKIYNNMDDISKNEEMNTEDMDILLFSVGTQARSAKMAIRMLKEEGINAGLFRPITLWPFPEERIVELGKKVSKIVAIEMNKGQMADELRKYVCEEDEKKIIPLNKLESELIPPQEIVDKVKEVL</sequence>
<dbReference type="PANTHER" id="PTHR43088:SF1">
    <property type="entry name" value="SUBUNIT OF PYRUVATE:FLAVODOXIN OXIDOREDUCTASE"/>
    <property type="match status" value="1"/>
</dbReference>
<keyword evidence="5" id="KW-1185">Reference proteome</keyword>
<dbReference type="InterPro" id="IPR002880">
    <property type="entry name" value="Pyrv_Fd/Flavodoxin_OxRdtase_N"/>
</dbReference>
<dbReference type="SUPFAM" id="SSF52518">
    <property type="entry name" value="Thiamin diphosphate-binding fold (THDP-binding)"/>
    <property type="match status" value="1"/>
</dbReference>
<dbReference type="Proteomes" id="UP000324143">
    <property type="component" value="Unassembled WGS sequence"/>
</dbReference>
<gene>
    <name evidence="4" type="ORF">FXF47_00830</name>
</gene>
<dbReference type="AlphaFoldDB" id="A0A5D0ML46"/>
<dbReference type="EMBL" id="VSIX01000004">
    <property type="protein sequence ID" value="TYB32160.1"/>
    <property type="molecule type" value="Genomic_DNA"/>
</dbReference>
<evidence type="ECO:0000313" key="5">
    <source>
        <dbReference type="Proteomes" id="UP000324143"/>
    </source>
</evidence>
<keyword evidence="1" id="KW-0560">Oxidoreductase</keyword>
<dbReference type="NCBIfam" id="NF006412">
    <property type="entry name" value="PRK08659.1"/>
    <property type="match status" value="1"/>
</dbReference>
<evidence type="ECO:0000259" key="3">
    <source>
        <dbReference type="Pfam" id="PF17147"/>
    </source>
</evidence>
<dbReference type="InterPro" id="IPR029061">
    <property type="entry name" value="THDP-binding"/>
</dbReference>
<dbReference type="InterPro" id="IPR033412">
    <property type="entry name" value="PFOR_II"/>
</dbReference>
<accession>A0A5D0ML46</accession>
<protein>
    <submittedName>
        <fullName evidence="4">2-oxoacid:acceptor oxidoreductase subunit alpha</fullName>
    </submittedName>
</protein>
<organism evidence="4 5">
    <name type="scientific">Candidatus Mcinerneyibacterium aminivorans</name>
    <dbReference type="NCBI Taxonomy" id="2703815"/>
    <lineage>
        <taxon>Bacteria</taxon>
        <taxon>Candidatus Macinerneyibacteriota</taxon>
        <taxon>Candidatus Mcinerneyibacteria</taxon>
        <taxon>Candidatus Mcinerneyibacteriales</taxon>
        <taxon>Candidatus Mcinerneyibacteriaceae</taxon>
        <taxon>Candidatus Mcinerneyibacterium</taxon>
    </lineage>
</organism>
<dbReference type="Pfam" id="PF17147">
    <property type="entry name" value="PFOR_II"/>
    <property type="match status" value="1"/>
</dbReference>
<reference evidence="4" key="1">
    <citation type="submission" date="2019-08" db="EMBL/GenBank/DDBJ databases">
        <title>Genomic characterization of a novel candidate phylum (ARYD3) from a high temperature, high salinity tertiary oil reservoir in north central Oklahoma, USA.</title>
        <authorList>
            <person name="Youssef N.H."/>
            <person name="Yadav A."/>
            <person name="Elshahed M.S."/>
        </authorList>
    </citation>
    <scope>NUCLEOTIDE SEQUENCE [LARGE SCALE GENOMIC DNA]</scope>
    <source>
        <strain evidence="4">ARYD3</strain>
    </source>
</reference>
<evidence type="ECO:0000259" key="2">
    <source>
        <dbReference type="Pfam" id="PF01855"/>
    </source>
</evidence>
<dbReference type="FunFam" id="3.40.50.920:FF:000013">
    <property type="entry name" value="Ferredoxin oxidoreductase alpha subunit"/>
    <property type="match status" value="1"/>
</dbReference>
<feature type="domain" description="Pyruvate flavodoxin/ferredoxin oxidoreductase pyrimidine binding" evidence="2">
    <location>
        <begin position="16"/>
        <end position="246"/>
    </location>
</feature>
<dbReference type="Pfam" id="PF01855">
    <property type="entry name" value="POR_N"/>
    <property type="match status" value="1"/>
</dbReference>
<proteinExistence type="predicted"/>
<dbReference type="GO" id="GO:0016491">
    <property type="term" value="F:oxidoreductase activity"/>
    <property type="evidence" value="ECO:0007669"/>
    <property type="project" value="UniProtKB-KW"/>
</dbReference>
<dbReference type="FunFam" id="3.40.50.970:FF:000022">
    <property type="entry name" value="2-oxoglutarate ferredoxin oxidoreductase alpha subunit"/>
    <property type="match status" value="1"/>
</dbReference>